<dbReference type="PANTHER" id="PTHR11406">
    <property type="entry name" value="PHOSPHOGLYCERATE KINASE"/>
    <property type="match status" value="1"/>
</dbReference>
<name>A0A841GHI6_9BACT</name>
<reference evidence="16 17" key="1">
    <citation type="submission" date="2020-08" db="EMBL/GenBank/DDBJ databases">
        <title>Genomic Encyclopedia of Type Strains, Phase IV (KMG-IV): sequencing the most valuable type-strain genomes for metagenomic binning, comparative biology and taxonomic classification.</title>
        <authorList>
            <person name="Goeker M."/>
        </authorList>
    </citation>
    <scope>NUCLEOTIDE SEQUENCE [LARGE SCALE GENOMIC DNA]</scope>
    <source>
        <strain evidence="16 17">DSM 13481</strain>
    </source>
</reference>
<dbReference type="CDD" id="cd00318">
    <property type="entry name" value="Phosphoglycerate_kinase"/>
    <property type="match status" value="1"/>
</dbReference>
<dbReference type="GO" id="GO:0005829">
    <property type="term" value="C:cytosol"/>
    <property type="evidence" value="ECO:0007669"/>
    <property type="project" value="TreeGrafter"/>
</dbReference>
<evidence type="ECO:0000313" key="16">
    <source>
        <dbReference type="EMBL" id="MBB6061817.1"/>
    </source>
</evidence>
<comment type="similarity">
    <text evidence="3 11 14">Belongs to the phosphoglycerate kinase family.</text>
</comment>
<evidence type="ECO:0000256" key="7">
    <source>
        <dbReference type="ARBA" id="ARBA00022679"/>
    </source>
</evidence>
<protein>
    <recommendedName>
        <fullName evidence="5 11">Phosphoglycerate kinase</fullName>
        <ecNumber evidence="5 11">2.7.2.3</ecNumber>
    </recommendedName>
</protein>
<comment type="pathway">
    <text evidence="11 15">Carbohydrate degradation; glycolysis; pyruvate from D-glyceraldehyde 3-phosphate: step 2/5.</text>
</comment>
<accession>A0A841GHI6</accession>
<dbReference type="InterPro" id="IPR015824">
    <property type="entry name" value="Phosphoglycerate_kinase_N"/>
</dbReference>
<dbReference type="GO" id="GO:0043531">
    <property type="term" value="F:ADP binding"/>
    <property type="evidence" value="ECO:0007669"/>
    <property type="project" value="TreeGrafter"/>
</dbReference>
<dbReference type="GO" id="GO:0016853">
    <property type="term" value="F:isomerase activity"/>
    <property type="evidence" value="ECO:0007669"/>
    <property type="project" value="UniProtKB-KW"/>
</dbReference>
<feature type="binding site" evidence="11 13">
    <location>
        <position position="293"/>
    </location>
    <ligand>
        <name>ATP</name>
        <dbReference type="ChEBI" id="CHEBI:30616"/>
    </ligand>
</feature>
<dbReference type="FunFam" id="3.40.50.1260:FF:000002">
    <property type="entry name" value="Phosphoglycerate kinase"/>
    <property type="match status" value="1"/>
</dbReference>
<dbReference type="RefSeq" id="WP_184618573.1">
    <property type="nucleotide sequence ID" value="NZ_JACHEX010000001.1"/>
</dbReference>
<dbReference type="PIRSF" id="PIRSF000724">
    <property type="entry name" value="Pgk"/>
    <property type="match status" value="1"/>
</dbReference>
<keyword evidence="6 11" id="KW-0963">Cytoplasm</keyword>
<dbReference type="InterPro" id="IPR001576">
    <property type="entry name" value="Phosphoglycerate_kinase"/>
</dbReference>
<dbReference type="UniPathway" id="UPA00109">
    <property type="reaction ID" value="UER00185"/>
</dbReference>
<dbReference type="Gene3D" id="3.40.50.1260">
    <property type="entry name" value="Phosphoglycerate kinase, N-terminal domain"/>
    <property type="match status" value="2"/>
</dbReference>
<dbReference type="GO" id="GO:0005524">
    <property type="term" value="F:ATP binding"/>
    <property type="evidence" value="ECO:0007669"/>
    <property type="project" value="UniProtKB-KW"/>
</dbReference>
<feature type="binding site" evidence="11 12">
    <location>
        <begin position="59"/>
        <end position="62"/>
    </location>
    <ligand>
        <name>substrate</name>
    </ligand>
</feature>
<feature type="binding site" evidence="11 13">
    <location>
        <begin position="353"/>
        <end position="356"/>
    </location>
    <ligand>
        <name>ATP</name>
        <dbReference type="ChEBI" id="CHEBI:30616"/>
    </ligand>
</feature>
<comment type="subunit">
    <text evidence="4 11">Monomer.</text>
</comment>
<proteinExistence type="inferred from homology"/>
<dbReference type="GO" id="GO:0004618">
    <property type="term" value="F:phosphoglycerate kinase activity"/>
    <property type="evidence" value="ECO:0007669"/>
    <property type="project" value="UniProtKB-UniRule"/>
</dbReference>
<dbReference type="Proteomes" id="UP000555828">
    <property type="component" value="Unassembled WGS sequence"/>
</dbReference>
<evidence type="ECO:0000256" key="5">
    <source>
        <dbReference type="ARBA" id="ARBA00013061"/>
    </source>
</evidence>
<dbReference type="Pfam" id="PF00162">
    <property type="entry name" value="PGK"/>
    <property type="match status" value="1"/>
</dbReference>
<keyword evidence="8 11" id="KW-0547">Nucleotide-binding</keyword>
<evidence type="ECO:0000256" key="15">
    <source>
        <dbReference type="RuleBase" id="RU000695"/>
    </source>
</evidence>
<keyword evidence="11 15" id="KW-0324">Glycolysis</keyword>
<keyword evidence="17" id="KW-1185">Reference proteome</keyword>
<evidence type="ECO:0000256" key="14">
    <source>
        <dbReference type="RuleBase" id="RU000532"/>
    </source>
</evidence>
<dbReference type="SUPFAM" id="SSF53748">
    <property type="entry name" value="Phosphoglycerate kinase"/>
    <property type="match status" value="1"/>
</dbReference>
<evidence type="ECO:0000256" key="3">
    <source>
        <dbReference type="ARBA" id="ARBA00008982"/>
    </source>
</evidence>
<dbReference type="EC" id="2.7.2.3" evidence="5 11"/>
<feature type="binding site" evidence="11">
    <location>
        <position position="151"/>
    </location>
    <ligand>
        <name>substrate</name>
    </ligand>
</feature>
<sequence length="402" mass="43355">MEKLTIKDIDLKGKRVIMRVDFNVPMKDGEITDDTRIVEALPTIKHAIENGAIVILLSHLGRPKGERKPEFSLAPVAKRLSELLGKEVTFIPELYGEIVNEKVKNAKEGDVILLENTRFDKGETKNDPELAKKWAELANIHVNDAFGTAHRAHASNVGIAQYIPSVAGFLMEKEIKFLSKATTNPEKPYVVVLGGAKVSDKIGVITNLLDKADKILIGGAMMFTFLKSLGYNVGSSLVEDDKLDLAKRILEQAKEKGTEIVLPVDAVCAQKIEAGVETKTIDIKDGIPEGWMGLDIGPKTVELFRNSISGAKTIVWNGPMGVFEIEDFSNGTKEVAIAIAEETSKGAITIIGGGDSAAAISKFGLKDKVSHVSTGGGASLEFLEGKELPGIASIANKKKIEN</sequence>
<feature type="binding site" evidence="11 12">
    <location>
        <begin position="21"/>
        <end position="23"/>
    </location>
    <ligand>
        <name>substrate</name>
    </ligand>
</feature>
<evidence type="ECO:0000256" key="12">
    <source>
        <dbReference type="PIRSR" id="PIRSR000724-1"/>
    </source>
</evidence>
<feature type="binding site" evidence="12">
    <location>
        <position position="118"/>
    </location>
    <ligand>
        <name>(2R)-3-phosphoglycerate</name>
        <dbReference type="ChEBI" id="CHEBI:58272"/>
    </ligand>
</feature>
<evidence type="ECO:0000256" key="6">
    <source>
        <dbReference type="ARBA" id="ARBA00022490"/>
    </source>
</evidence>
<evidence type="ECO:0000256" key="4">
    <source>
        <dbReference type="ARBA" id="ARBA00011245"/>
    </source>
</evidence>
<feature type="binding site" evidence="12">
    <location>
        <position position="36"/>
    </location>
    <ligand>
        <name>(2R)-3-phosphoglycerate</name>
        <dbReference type="ChEBI" id="CHEBI:58272"/>
    </ligand>
</feature>
<keyword evidence="7 11" id="KW-0808">Transferase</keyword>
<dbReference type="GO" id="GO:0006096">
    <property type="term" value="P:glycolytic process"/>
    <property type="evidence" value="ECO:0007669"/>
    <property type="project" value="UniProtKB-UniRule"/>
</dbReference>
<evidence type="ECO:0000256" key="11">
    <source>
        <dbReference type="HAMAP-Rule" id="MF_00145"/>
    </source>
</evidence>
<dbReference type="HAMAP" id="MF_00145">
    <property type="entry name" value="Phosphoglyc_kinase"/>
    <property type="match status" value="1"/>
</dbReference>
<feature type="binding site" evidence="11 13">
    <location>
        <position position="201"/>
    </location>
    <ligand>
        <name>ATP</name>
        <dbReference type="ChEBI" id="CHEBI:30616"/>
    </ligand>
</feature>
<gene>
    <name evidence="11" type="primary">pgk</name>
    <name evidence="16" type="ORF">HNP65_000239</name>
</gene>
<organism evidence="16 17">
    <name type="scientific">Thermosipho japonicus</name>
    <dbReference type="NCBI Taxonomy" id="90323"/>
    <lineage>
        <taxon>Bacteria</taxon>
        <taxon>Thermotogati</taxon>
        <taxon>Thermotogota</taxon>
        <taxon>Thermotogae</taxon>
        <taxon>Thermotogales</taxon>
        <taxon>Fervidobacteriaceae</taxon>
        <taxon>Thermosipho</taxon>
    </lineage>
</organism>
<dbReference type="FunFam" id="3.40.50.1260:FF:000007">
    <property type="entry name" value="Phosphoglycerate kinase"/>
    <property type="match status" value="1"/>
</dbReference>
<evidence type="ECO:0000313" key="17">
    <source>
        <dbReference type="Proteomes" id="UP000555828"/>
    </source>
</evidence>
<comment type="catalytic activity">
    <reaction evidence="1 11 14">
        <text>(2R)-3-phosphoglycerate + ATP = (2R)-3-phospho-glyceroyl phosphate + ADP</text>
        <dbReference type="Rhea" id="RHEA:14801"/>
        <dbReference type="ChEBI" id="CHEBI:30616"/>
        <dbReference type="ChEBI" id="CHEBI:57604"/>
        <dbReference type="ChEBI" id="CHEBI:58272"/>
        <dbReference type="ChEBI" id="CHEBI:456216"/>
        <dbReference type="EC" id="2.7.2.3"/>
    </reaction>
</comment>
<dbReference type="EMBL" id="JACHEX010000001">
    <property type="protein sequence ID" value="MBB6061817.1"/>
    <property type="molecule type" value="Genomic_DNA"/>
</dbReference>
<evidence type="ECO:0000256" key="10">
    <source>
        <dbReference type="ARBA" id="ARBA00022840"/>
    </source>
</evidence>
<feature type="binding site" evidence="11">
    <location>
        <position position="36"/>
    </location>
    <ligand>
        <name>substrate</name>
    </ligand>
</feature>
<evidence type="ECO:0000256" key="1">
    <source>
        <dbReference type="ARBA" id="ARBA00000642"/>
    </source>
</evidence>
<comment type="subcellular location">
    <subcellularLocation>
        <location evidence="2 11 15">Cytoplasm</location>
    </subcellularLocation>
</comment>
<feature type="binding site" evidence="11">
    <location>
        <position position="118"/>
    </location>
    <ligand>
        <name>substrate</name>
    </ligand>
</feature>
<evidence type="ECO:0000256" key="9">
    <source>
        <dbReference type="ARBA" id="ARBA00022777"/>
    </source>
</evidence>
<keyword evidence="9 11" id="KW-0418">Kinase</keyword>
<feature type="binding site" evidence="12">
    <location>
        <position position="151"/>
    </location>
    <ligand>
        <name>(2R)-3-phosphoglycerate</name>
        <dbReference type="ChEBI" id="CHEBI:58272"/>
    </ligand>
</feature>
<feature type="binding site" evidence="11 13">
    <location>
        <position position="324"/>
    </location>
    <ligand>
        <name>ATP</name>
        <dbReference type="ChEBI" id="CHEBI:30616"/>
    </ligand>
</feature>
<comment type="caution">
    <text evidence="16">The sequence shown here is derived from an EMBL/GenBank/DDBJ whole genome shotgun (WGS) entry which is preliminary data.</text>
</comment>
<evidence type="ECO:0000256" key="8">
    <source>
        <dbReference type="ARBA" id="ARBA00022741"/>
    </source>
</evidence>
<keyword evidence="16" id="KW-0413">Isomerase</keyword>
<dbReference type="PANTHER" id="PTHR11406:SF23">
    <property type="entry name" value="PHOSPHOGLYCERATE KINASE 1, CHLOROPLASTIC-RELATED"/>
    <property type="match status" value="1"/>
</dbReference>
<dbReference type="AlphaFoldDB" id="A0A841GHI6"/>
<evidence type="ECO:0000256" key="2">
    <source>
        <dbReference type="ARBA" id="ARBA00004496"/>
    </source>
</evidence>
<dbReference type="InterPro" id="IPR015911">
    <property type="entry name" value="Phosphoglycerate_kinase_CS"/>
</dbReference>
<evidence type="ECO:0000256" key="13">
    <source>
        <dbReference type="PIRSR" id="PIRSR000724-2"/>
    </source>
</evidence>
<dbReference type="GO" id="GO:0006094">
    <property type="term" value="P:gluconeogenesis"/>
    <property type="evidence" value="ECO:0007669"/>
    <property type="project" value="TreeGrafter"/>
</dbReference>
<dbReference type="PROSITE" id="PS00111">
    <property type="entry name" value="PGLYCERATE_KINASE"/>
    <property type="match status" value="1"/>
</dbReference>
<dbReference type="InterPro" id="IPR036043">
    <property type="entry name" value="Phosphoglycerate_kinase_sf"/>
</dbReference>
<dbReference type="PRINTS" id="PR00477">
    <property type="entry name" value="PHGLYCKINASE"/>
</dbReference>
<keyword evidence="10 11" id="KW-0067">ATP-binding</keyword>